<dbReference type="GO" id="GO:0004672">
    <property type="term" value="F:protein kinase activity"/>
    <property type="evidence" value="ECO:0007669"/>
    <property type="project" value="TreeGrafter"/>
</dbReference>
<evidence type="ECO:0000259" key="1">
    <source>
        <dbReference type="Pfam" id="PF06798"/>
    </source>
</evidence>
<protein>
    <submittedName>
        <fullName evidence="2">Protein prkA</fullName>
    </submittedName>
</protein>
<feature type="domain" description="PrkA C-terminal" evidence="1">
    <location>
        <begin position="1"/>
        <end position="111"/>
    </location>
</feature>
<dbReference type="STRING" id="1508404.JMA_12800"/>
<reference evidence="2 3" key="1">
    <citation type="submission" date="2014-08" db="EMBL/GenBank/DDBJ databases">
        <title>Complete genome of a marine bacteria Jeotgalibacillus malaysiensis.</title>
        <authorList>
            <person name="Yaakop A.S."/>
            <person name="Chan K.-G."/>
            <person name="Goh K.M."/>
        </authorList>
    </citation>
    <scope>NUCLEOTIDE SEQUENCE [LARGE SCALE GENOMIC DNA]</scope>
    <source>
        <strain evidence="2 3">D5</strain>
    </source>
</reference>
<evidence type="ECO:0000313" key="2">
    <source>
        <dbReference type="EMBL" id="AJD90597.1"/>
    </source>
</evidence>
<keyword evidence="3" id="KW-1185">Reference proteome</keyword>
<proteinExistence type="predicted"/>
<name>A0A0B5APK9_9BACL</name>
<dbReference type="Proteomes" id="UP000031449">
    <property type="component" value="Chromosome"/>
</dbReference>
<gene>
    <name evidence="2" type="ORF">JMA_12800</name>
</gene>
<evidence type="ECO:0000313" key="3">
    <source>
        <dbReference type="Proteomes" id="UP000031449"/>
    </source>
</evidence>
<dbReference type="KEGG" id="jeo:JMA_12800"/>
<dbReference type="HOGENOM" id="CLU_2117709_0_0_9"/>
<accession>A0A0B5APK9</accession>
<dbReference type="EMBL" id="CP009416">
    <property type="protein sequence ID" value="AJD90597.1"/>
    <property type="molecule type" value="Genomic_DNA"/>
</dbReference>
<dbReference type="InterPro" id="IPR010650">
    <property type="entry name" value="PrkA_C"/>
</dbReference>
<sequence>MKGIDPRYVLNRISSTIIKKELNSINTLDVLRSLKEGFDQHASISKESREHYLTCISLARKEFDDLAKKEVQKAFVYSYEESAKTLMDNYLDNVESYCHKSKLKDPLTGEEDAS</sequence>
<dbReference type="PANTHER" id="PTHR30267:SF2">
    <property type="entry name" value="PROTEIN PRKA"/>
    <property type="match status" value="1"/>
</dbReference>
<organism evidence="2 3">
    <name type="scientific">Jeotgalibacillus malaysiensis</name>
    <dbReference type="NCBI Taxonomy" id="1508404"/>
    <lineage>
        <taxon>Bacteria</taxon>
        <taxon>Bacillati</taxon>
        <taxon>Bacillota</taxon>
        <taxon>Bacilli</taxon>
        <taxon>Bacillales</taxon>
        <taxon>Caryophanaceae</taxon>
        <taxon>Jeotgalibacillus</taxon>
    </lineage>
</organism>
<dbReference type="AlphaFoldDB" id="A0A0B5APK9"/>
<dbReference type="PANTHER" id="PTHR30267">
    <property type="entry name" value="PROTEIN KINASE PRKA"/>
    <property type="match status" value="1"/>
</dbReference>
<dbReference type="BioCyc" id="JESP1508404:G14D9-10534-MONOMER"/>
<dbReference type="Pfam" id="PF06798">
    <property type="entry name" value="PrkA"/>
    <property type="match status" value="1"/>
</dbReference>